<protein>
    <submittedName>
        <fullName evidence="1">Uncharacterized protein</fullName>
    </submittedName>
</protein>
<dbReference type="InterPro" id="IPR016024">
    <property type="entry name" value="ARM-type_fold"/>
</dbReference>
<evidence type="ECO:0000313" key="1">
    <source>
        <dbReference type="EMBL" id="KOO31344.1"/>
    </source>
</evidence>
<organism evidence="1 2">
    <name type="scientific">Chrysochromulina tobinii</name>
    <dbReference type="NCBI Taxonomy" id="1460289"/>
    <lineage>
        <taxon>Eukaryota</taxon>
        <taxon>Haptista</taxon>
        <taxon>Haptophyta</taxon>
        <taxon>Prymnesiophyceae</taxon>
        <taxon>Prymnesiales</taxon>
        <taxon>Chrysochromulinaceae</taxon>
        <taxon>Chrysochromulina</taxon>
    </lineage>
</organism>
<comment type="caution">
    <text evidence="1">The sequence shown here is derived from an EMBL/GenBank/DDBJ whole genome shotgun (WGS) entry which is preliminary data.</text>
</comment>
<dbReference type="Gene3D" id="1.25.10.10">
    <property type="entry name" value="Leucine-rich Repeat Variant"/>
    <property type="match status" value="1"/>
</dbReference>
<dbReference type="InterPro" id="IPR011989">
    <property type="entry name" value="ARM-like"/>
</dbReference>
<sequence>MVAEEKSHATDANPLRVSVLTIRRGIAPSALMTFGPHLFYSVTASRAIYRCGLDGSECILIVRGDVGMASGAEVNGVLYSVSKLSAGNQANQFATAKVGGMPPLIMWLESNAKGGYNADAPREATSALLAVATNNEPLQGLITRFSKGNLATHAAAARTLWHLAGNCTEGEAIAAASGMQPLCSMLSSEDMHAQVY</sequence>
<dbReference type="AlphaFoldDB" id="A0A0M0JXQ0"/>
<dbReference type="EMBL" id="JWZX01002035">
    <property type="protein sequence ID" value="KOO31344.1"/>
    <property type="molecule type" value="Genomic_DNA"/>
</dbReference>
<keyword evidence="2" id="KW-1185">Reference proteome</keyword>
<accession>A0A0M0JXQ0</accession>
<evidence type="ECO:0000313" key="2">
    <source>
        <dbReference type="Proteomes" id="UP000037460"/>
    </source>
</evidence>
<gene>
    <name evidence="1" type="ORF">Ctob_008241</name>
</gene>
<dbReference type="Proteomes" id="UP000037460">
    <property type="component" value="Unassembled WGS sequence"/>
</dbReference>
<proteinExistence type="predicted"/>
<reference evidence="2" key="1">
    <citation type="journal article" date="2015" name="PLoS Genet.">
        <title>Genome Sequence and Transcriptome Analyses of Chrysochromulina tobin: Metabolic Tools for Enhanced Algal Fitness in the Prominent Order Prymnesiales (Haptophyceae).</title>
        <authorList>
            <person name="Hovde B.T."/>
            <person name="Deodato C.R."/>
            <person name="Hunsperger H.M."/>
            <person name="Ryken S.A."/>
            <person name="Yost W."/>
            <person name="Jha R.K."/>
            <person name="Patterson J."/>
            <person name="Monnat R.J. Jr."/>
            <person name="Barlow S.B."/>
            <person name="Starkenburg S.R."/>
            <person name="Cattolico R.A."/>
        </authorList>
    </citation>
    <scope>NUCLEOTIDE SEQUENCE</scope>
    <source>
        <strain evidence="2">CCMP291</strain>
    </source>
</reference>
<name>A0A0M0JXQ0_9EUKA</name>
<dbReference type="SUPFAM" id="SSF48371">
    <property type="entry name" value="ARM repeat"/>
    <property type="match status" value="1"/>
</dbReference>